<protein>
    <submittedName>
        <fullName evidence="2">Uncharacterized protein</fullName>
    </submittedName>
</protein>
<feature type="coiled-coil region" evidence="1">
    <location>
        <begin position="3"/>
        <end position="55"/>
    </location>
</feature>
<evidence type="ECO:0000256" key="1">
    <source>
        <dbReference type="SAM" id="Coils"/>
    </source>
</evidence>
<sequence>MKISSKQHELDKFKTENSKLDEEIKRLKNKHSNEIEELRKENKDVKAQLSETFSLYHEVNKNELEEELQKEFFKELQHKIGEYFQHANNKADNEEIVEQLNKNELEEELQKEFFKELQHKIGEYFQHANNKADNEEIDSSGFIGLRIGTLEVVDFYRSKYLDDTCGLNGKRAVNQRKIQYEVW</sequence>
<evidence type="ECO:0000313" key="3">
    <source>
        <dbReference type="Proteomes" id="UP000266861"/>
    </source>
</evidence>
<name>A0A397JVH9_9GLOM</name>
<comment type="caution">
    <text evidence="2">The sequence shown here is derived from an EMBL/GenBank/DDBJ whole genome shotgun (WGS) entry which is preliminary data.</text>
</comment>
<dbReference type="AlphaFoldDB" id="A0A397JVH9"/>
<keyword evidence="1" id="KW-0175">Coiled coil</keyword>
<dbReference type="Proteomes" id="UP000266861">
    <property type="component" value="Unassembled WGS sequence"/>
</dbReference>
<proteinExistence type="predicted"/>
<dbReference type="Gene3D" id="1.20.58.130">
    <property type="match status" value="1"/>
</dbReference>
<reference evidence="2 3" key="1">
    <citation type="submission" date="2018-08" db="EMBL/GenBank/DDBJ databases">
        <title>Genome and evolution of the arbuscular mycorrhizal fungus Diversispora epigaea (formerly Glomus versiforme) and its bacterial endosymbionts.</title>
        <authorList>
            <person name="Sun X."/>
            <person name="Fei Z."/>
            <person name="Harrison M."/>
        </authorList>
    </citation>
    <scope>NUCLEOTIDE SEQUENCE [LARGE SCALE GENOMIC DNA]</scope>
    <source>
        <strain evidence="2 3">IT104</strain>
    </source>
</reference>
<keyword evidence="3" id="KW-1185">Reference proteome</keyword>
<organism evidence="2 3">
    <name type="scientific">Diversispora epigaea</name>
    <dbReference type="NCBI Taxonomy" id="1348612"/>
    <lineage>
        <taxon>Eukaryota</taxon>
        <taxon>Fungi</taxon>
        <taxon>Fungi incertae sedis</taxon>
        <taxon>Mucoromycota</taxon>
        <taxon>Glomeromycotina</taxon>
        <taxon>Glomeromycetes</taxon>
        <taxon>Diversisporales</taxon>
        <taxon>Diversisporaceae</taxon>
        <taxon>Diversispora</taxon>
    </lineage>
</organism>
<gene>
    <name evidence="2" type="ORF">Glove_21g147</name>
</gene>
<evidence type="ECO:0000313" key="2">
    <source>
        <dbReference type="EMBL" id="RHZ88883.1"/>
    </source>
</evidence>
<dbReference type="EMBL" id="PQFF01000019">
    <property type="protein sequence ID" value="RHZ88883.1"/>
    <property type="molecule type" value="Genomic_DNA"/>
</dbReference>
<accession>A0A397JVH9</accession>